<feature type="compositionally biased region" description="Low complexity" evidence="1">
    <location>
        <begin position="118"/>
        <end position="142"/>
    </location>
</feature>
<gene>
    <name evidence="4" type="ORF">H072_3445</name>
</gene>
<dbReference type="EMBL" id="AQGS01000107">
    <property type="protein sequence ID" value="EPS42634.1"/>
    <property type="molecule type" value="Genomic_DNA"/>
</dbReference>
<dbReference type="CDD" id="cd12087">
    <property type="entry name" value="TM_EGFR-like"/>
    <property type="match status" value="1"/>
</dbReference>
<protein>
    <recommendedName>
        <fullName evidence="6">LysM domain-containing protein</fullName>
    </recommendedName>
</protein>
<feature type="compositionally biased region" description="Polar residues" evidence="1">
    <location>
        <begin position="148"/>
        <end position="160"/>
    </location>
</feature>
<keyword evidence="2" id="KW-0812">Transmembrane</keyword>
<dbReference type="STRING" id="1284197.S8AIB3"/>
<organism evidence="4 5">
    <name type="scientific">Dactylellina haptotyla (strain CBS 200.50)</name>
    <name type="common">Nematode-trapping fungus</name>
    <name type="synonym">Monacrosporium haptotylum</name>
    <dbReference type="NCBI Taxonomy" id="1284197"/>
    <lineage>
        <taxon>Eukaryota</taxon>
        <taxon>Fungi</taxon>
        <taxon>Dikarya</taxon>
        <taxon>Ascomycota</taxon>
        <taxon>Pezizomycotina</taxon>
        <taxon>Orbiliomycetes</taxon>
        <taxon>Orbiliales</taxon>
        <taxon>Orbiliaceae</taxon>
        <taxon>Dactylellina</taxon>
    </lineage>
</organism>
<feature type="compositionally biased region" description="Basic and acidic residues" evidence="1">
    <location>
        <begin position="232"/>
        <end position="241"/>
    </location>
</feature>
<comment type="caution">
    <text evidence="4">The sequence shown here is derived from an EMBL/GenBank/DDBJ whole genome shotgun (WGS) entry which is preliminary data.</text>
</comment>
<reference evidence="4 5" key="1">
    <citation type="journal article" date="2013" name="PLoS Genet.">
        <title>Genomic mechanisms accounting for the adaptation to parasitism in nematode-trapping fungi.</title>
        <authorList>
            <person name="Meerupati T."/>
            <person name="Andersson K.M."/>
            <person name="Friman E."/>
            <person name="Kumar D."/>
            <person name="Tunlid A."/>
            <person name="Ahren D."/>
        </authorList>
    </citation>
    <scope>NUCLEOTIDE SEQUENCE [LARGE SCALE GENOMIC DNA]</scope>
    <source>
        <strain evidence="4 5">CBS 200.50</strain>
    </source>
</reference>
<evidence type="ECO:0000256" key="2">
    <source>
        <dbReference type="SAM" id="Phobius"/>
    </source>
</evidence>
<dbReference type="Gene3D" id="3.10.350.10">
    <property type="entry name" value="LysM domain"/>
    <property type="match status" value="1"/>
</dbReference>
<feature type="transmembrane region" description="Helical" evidence="2">
    <location>
        <begin position="167"/>
        <end position="191"/>
    </location>
</feature>
<keyword evidence="5" id="KW-1185">Reference proteome</keyword>
<dbReference type="InterPro" id="IPR036779">
    <property type="entry name" value="LysM_dom_sf"/>
</dbReference>
<feature type="chain" id="PRO_5004548506" description="LysM domain-containing protein" evidence="3">
    <location>
        <begin position="29"/>
        <end position="286"/>
    </location>
</feature>
<evidence type="ECO:0008006" key="6">
    <source>
        <dbReference type="Google" id="ProtNLM"/>
    </source>
</evidence>
<keyword evidence="2" id="KW-1133">Transmembrane helix</keyword>
<feature type="region of interest" description="Disordered" evidence="1">
    <location>
        <begin position="118"/>
        <end position="160"/>
    </location>
</feature>
<dbReference type="Proteomes" id="UP000015100">
    <property type="component" value="Unassembled WGS sequence"/>
</dbReference>
<evidence type="ECO:0000313" key="4">
    <source>
        <dbReference type="EMBL" id="EPS42634.1"/>
    </source>
</evidence>
<evidence type="ECO:0000313" key="5">
    <source>
        <dbReference type="Proteomes" id="UP000015100"/>
    </source>
</evidence>
<keyword evidence="3" id="KW-0732">Signal</keyword>
<dbReference type="AlphaFoldDB" id="S8AIB3"/>
<proteinExistence type="predicted"/>
<evidence type="ECO:0000256" key="1">
    <source>
        <dbReference type="SAM" id="MobiDB-lite"/>
    </source>
</evidence>
<keyword evidence="2" id="KW-0472">Membrane</keyword>
<evidence type="ECO:0000256" key="3">
    <source>
        <dbReference type="SAM" id="SignalP"/>
    </source>
</evidence>
<reference evidence="5" key="2">
    <citation type="submission" date="2013-04" db="EMBL/GenBank/DDBJ databases">
        <title>Genomic mechanisms accounting for the adaptation to parasitism in nematode-trapping fungi.</title>
        <authorList>
            <person name="Ahren D.G."/>
        </authorList>
    </citation>
    <scope>NUCLEOTIDE SEQUENCE [LARGE SCALE GENOMIC DNA]</scope>
    <source>
        <strain evidence="5">CBS 200.50</strain>
    </source>
</reference>
<dbReference type="HOGENOM" id="CLU_973242_0_0_1"/>
<feature type="region of interest" description="Disordered" evidence="1">
    <location>
        <begin position="198"/>
        <end position="251"/>
    </location>
</feature>
<feature type="signal peptide" evidence="3">
    <location>
        <begin position="1"/>
        <end position="28"/>
    </location>
</feature>
<accession>S8AIB3</accession>
<name>S8AIB3_DACHA</name>
<sequence length="286" mass="30680">MWFKTANSHTILLPIFTIIVSILSLAAAQDATTTSSAVNPATTTPSPLLEPIPTNCVGWRYIATYDTCPRIITRFQNISLTYPQLTEYNPSLDCTALIPRFYICVRVDGPVALFASTTGTVSSSTSPPTSGPTSDATSSTIGAGTGTPSNPINAQETQPASGPNTGVIVGAVLGGLALLAFVIVSAIWLVTRERRKREALRSEKDTLSDTGCQYPSELGGRELARDPNTPYHGHEQFHSELGEPPSTAEGVQMAKHVTVPEAMRNVFTLNTFVELPTERYDRGPEP</sequence>